<evidence type="ECO:0000313" key="3">
    <source>
        <dbReference type="EMBL" id="BDS06523.1"/>
    </source>
</evidence>
<dbReference type="Pfam" id="PF20125">
    <property type="entry name" value="DUF6515"/>
    <property type="match status" value="1"/>
</dbReference>
<feature type="signal peptide" evidence="2">
    <location>
        <begin position="1"/>
        <end position="29"/>
    </location>
</feature>
<dbReference type="EMBL" id="AP026866">
    <property type="protein sequence ID" value="BDS06523.1"/>
    <property type="molecule type" value="Genomic_DNA"/>
</dbReference>
<feature type="chain" id="PRO_5043916419" description="SH3b domain-containing protein" evidence="2">
    <location>
        <begin position="30"/>
        <end position="148"/>
    </location>
</feature>
<dbReference type="AlphaFoldDB" id="A0AAT9FKQ2"/>
<dbReference type="KEGG" id="osu:NT6N_15630"/>
<dbReference type="InterPro" id="IPR045398">
    <property type="entry name" value="DUF6515"/>
</dbReference>
<sequence length="148" mass="16707">MQNMKTIQYTKTVVLSSVLLGLGSIGAFAKSHDHRNDRGRSSVQKHNHSDHGRVARLPSSHKAVKYGGVTYHVSGDSCYVRSGSGYVRVQKPKALTNHYHSASKRYGRVISRLPHGCREVKIRGVVYHYHNGTYYRPHGKSWISVNHR</sequence>
<evidence type="ECO:0008006" key="4">
    <source>
        <dbReference type="Google" id="ProtNLM"/>
    </source>
</evidence>
<proteinExistence type="predicted"/>
<reference evidence="3" key="1">
    <citation type="submission" date="2024-07" db="EMBL/GenBank/DDBJ databases">
        <title>Complete genome sequence of Verrucomicrobiaceae bacterium NT6N.</title>
        <authorList>
            <person name="Huang C."/>
            <person name="Takami H."/>
            <person name="Hamasaki K."/>
        </authorList>
    </citation>
    <scope>NUCLEOTIDE SEQUENCE</scope>
    <source>
        <strain evidence="3">NT6N</strain>
    </source>
</reference>
<organism evidence="3">
    <name type="scientific">Oceaniferula spumae</name>
    <dbReference type="NCBI Taxonomy" id="2979115"/>
    <lineage>
        <taxon>Bacteria</taxon>
        <taxon>Pseudomonadati</taxon>
        <taxon>Verrucomicrobiota</taxon>
        <taxon>Verrucomicrobiia</taxon>
        <taxon>Verrucomicrobiales</taxon>
        <taxon>Verrucomicrobiaceae</taxon>
        <taxon>Oceaniferula</taxon>
    </lineage>
</organism>
<feature type="region of interest" description="Disordered" evidence="1">
    <location>
        <begin position="30"/>
        <end position="55"/>
    </location>
</feature>
<name>A0AAT9FKQ2_9BACT</name>
<evidence type="ECO:0000256" key="1">
    <source>
        <dbReference type="SAM" id="MobiDB-lite"/>
    </source>
</evidence>
<accession>A0AAT9FKQ2</accession>
<protein>
    <recommendedName>
        <fullName evidence="4">SH3b domain-containing protein</fullName>
    </recommendedName>
</protein>
<feature type="compositionally biased region" description="Basic and acidic residues" evidence="1">
    <location>
        <begin position="30"/>
        <end position="40"/>
    </location>
</feature>
<gene>
    <name evidence="3" type="ORF">NT6N_15630</name>
</gene>
<evidence type="ECO:0000256" key="2">
    <source>
        <dbReference type="SAM" id="SignalP"/>
    </source>
</evidence>
<keyword evidence="2" id="KW-0732">Signal</keyword>